<evidence type="ECO:0000256" key="6">
    <source>
        <dbReference type="ARBA" id="ARBA00022527"/>
    </source>
</evidence>
<evidence type="ECO:0000313" key="21">
    <source>
        <dbReference type="EMBL" id="PSS36610.1"/>
    </source>
</evidence>
<dbReference type="Gene3D" id="3.30.200.20">
    <property type="entry name" value="Phosphorylase Kinase, domain 1"/>
    <property type="match status" value="1"/>
</dbReference>
<dbReference type="InterPro" id="IPR001245">
    <property type="entry name" value="Ser-Thr/Tyr_kinase_cat_dom"/>
</dbReference>
<evidence type="ECO:0000256" key="13">
    <source>
        <dbReference type="ARBA" id="ARBA00022840"/>
    </source>
</evidence>
<name>A0A2R6S2U7_ACTCC</name>
<keyword evidence="12" id="KW-0418">Kinase</keyword>
<protein>
    <recommendedName>
        <fullName evidence="4">non-specific serine/threonine protein kinase</fullName>
        <ecNumber evidence="4">2.7.11.1</ecNumber>
    </recommendedName>
</protein>
<keyword evidence="10 21" id="KW-0430">Lectin</keyword>
<proteinExistence type="inferred from homology"/>
<keyword evidence="13 18" id="KW-0067">ATP-binding</keyword>
<comment type="similarity">
    <text evidence="3">In the C-terminal section; belongs to the protein kinase superfamily. Ser/Thr protein kinase family.</text>
</comment>
<dbReference type="GO" id="GO:0005524">
    <property type="term" value="F:ATP binding"/>
    <property type="evidence" value="ECO:0007669"/>
    <property type="project" value="UniProtKB-UniRule"/>
</dbReference>
<dbReference type="AlphaFoldDB" id="A0A2R6S2U7"/>
<dbReference type="FunFam" id="1.10.510.10:FF:000444">
    <property type="entry name" value="probable L-type lectin-domain containing receptor kinase S.5"/>
    <property type="match status" value="1"/>
</dbReference>
<evidence type="ECO:0000256" key="11">
    <source>
        <dbReference type="ARBA" id="ARBA00022741"/>
    </source>
</evidence>
<dbReference type="OrthoDB" id="1913956at2759"/>
<accession>A0A2R6S2U7</accession>
<dbReference type="InterPro" id="IPR019825">
    <property type="entry name" value="Lectin_legB_Mn/Ca_BS"/>
</dbReference>
<keyword evidence="14 19" id="KW-1133">Transmembrane helix</keyword>
<dbReference type="Proteomes" id="UP000241394">
    <property type="component" value="Chromosome LG1"/>
</dbReference>
<dbReference type="InterPro" id="IPR008271">
    <property type="entry name" value="Ser/Thr_kinase_AS"/>
</dbReference>
<evidence type="ECO:0000256" key="9">
    <source>
        <dbReference type="ARBA" id="ARBA00022729"/>
    </source>
</evidence>
<feature type="transmembrane region" description="Helical" evidence="19">
    <location>
        <begin position="338"/>
        <end position="362"/>
    </location>
</feature>
<dbReference type="Pfam" id="PF07714">
    <property type="entry name" value="PK_Tyr_Ser-Thr"/>
    <property type="match status" value="1"/>
</dbReference>
<dbReference type="GO" id="GO:0030246">
    <property type="term" value="F:carbohydrate binding"/>
    <property type="evidence" value="ECO:0007669"/>
    <property type="project" value="UniProtKB-KW"/>
</dbReference>
<dbReference type="Pfam" id="PF00139">
    <property type="entry name" value="Lectin_legB"/>
    <property type="match status" value="1"/>
</dbReference>
<evidence type="ECO:0000256" key="15">
    <source>
        <dbReference type="ARBA" id="ARBA00023136"/>
    </source>
</evidence>
<dbReference type="CDD" id="cd06899">
    <property type="entry name" value="lectin_legume_LecRK_Arcelin_ConA"/>
    <property type="match status" value="1"/>
</dbReference>
<keyword evidence="6" id="KW-0723">Serine/threonine-protein kinase</keyword>
<dbReference type="InterPro" id="IPR017441">
    <property type="entry name" value="Protein_kinase_ATP_BS"/>
</dbReference>
<comment type="subcellular location">
    <subcellularLocation>
        <location evidence="1">Cell membrane</location>
        <topology evidence="1">Single-pass type I membrane protein</topology>
    </subcellularLocation>
</comment>
<evidence type="ECO:0000256" key="12">
    <source>
        <dbReference type="ARBA" id="ARBA00022777"/>
    </source>
</evidence>
<keyword evidence="11 18" id="KW-0547">Nucleotide-binding</keyword>
<dbReference type="GO" id="GO:0051707">
    <property type="term" value="P:response to other organism"/>
    <property type="evidence" value="ECO:0007669"/>
    <property type="project" value="UniProtKB-ARBA"/>
</dbReference>
<dbReference type="PROSITE" id="PS00307">
    <property type="entry name" value="LECTIN_LEGUME_BETA"/>
    <property type="match status" value="1"/>
</dbReference>
<evidence type="ECO:0000256" key="10">
    <source>
        <dbReference type="ARBA" id="ARBA00022734"/>
    </source>
</evidence>
<dbReference type="Gene3D" id="2.60.120.200">
    <property type="match status" value="1"/>
</dbReference>
<evidence type="ECO:0000259" key="20">
    <source>
        <dbReference type="PROSITE" id="PS50011"/>
    </source>
</evidence>
<dbReference type="InterPro" id="IPR001220">
    <property type="entry name" value="Legume_lectin_dom"/>
</dbReference>
<evidence type="ECO:0000256" key="17">
    <source>
        <dbReference type="ARBA" id="ARBA00023180"/>
    </source>
</evidence>
<dbReference type="SUPFAM" id="SSF49899">
    <property type="entry name" value="Concanavalin A-like lectins/glucanases"/>
    <property type="match status" value="1"/>
</dbReference>
<evidence type="ECO:0000256" key="14">
    <source>
        <dbReference type="ARBA" id="ARBA00022989"/>
    </source>
</evidence>
<dbReference type="SUPFAM" id="SSF56112">
    <property type="entry name" value="Protein kinase-like (PK-like)"/>
    <property type="match status" value="1"/>
</dbReference>
<dbReference type="InterPro" id="IPR011009">
    <property type="entry name" value="Kinase-like_dom_sf"/>
</dbReference>
<dbReference type="InterPro" id="IPR013320">
    <property type="entry name" value="ConA-like_dom_sf"/>
</dbReference>
<dbReference type="EMBL" id="NKQK01000001">
    <property type="protein sequence ID" value="PSS36610.1"/>
    <property type="molecule type" value="Genomic_DNA"/>
</dbReference>
<dbReference type="PROSITE" id="PS00108">
    <property type="entry name" value="PROTEIN_KINASE_ST"/>
    <property type="match status" value="1"/>
</dbReference>
<dbReference type="Gramene" id="PSS36610">
    <property type="protein sequence ID" value="PSS36610"/>
    <property type="gene ID" value="CEY00_Acc01128"/>
</dbReference>
<dbReference type="FunFam" id="3.30.200.20:FF:000320">
    <property type="entry name" value="probable L-type lectin-domain containing receptor kinase S.5"/>
    <property type="match status" value="1"/>
</dbReference>
<evidence type="ECO:0000256" key="5">
    <source>
        <dbReference type="ARBA" id="ARBA00022475"/>
    </source>
</evidence>
<organism evidence="21 22">
    <name type="scientific">Actinidia chinensis var. chinensis</name>
    <name type="common">Chinese soft-hair kiwi</name>
    <dbReference type="NCBI Taxonomy" id="1590841"/>
    <lineage>
        <taxon>Eukaryota</taxon>
        <taxon>Viridiplantae</taxon>
        <taxon>Streptophyta</taxon>
        <taxon>Embryophyta</taxon>
        <taxon>Tracheophyta</taxon>
        <taxon>Spermatophyta</taxon>
        <taxon>Magnoliopsida</taxon>
        <taxon>eudicotyledons</taxon>
        <taxon>Gunneridae</taxon>
        <taxon>Pentapetalae</taxon>
        <taxon>asterids</taxon>
        <taxon>Ericales</taxon>
        <taxon>Actinidiaceae</taxon>
        <taxon>Actinidia</taxon>
    </lineage>
</organism>
<sequence>MREGVSNPTTASQTLDTSELHYANFELICPWTHMNHHGYRMGSAATLHFIIALLCFTVSSAQNLATFTGTYGSFNQTMYNEFEVVAAASITNGALQLTPDSPYRNQLLNQPLGMLQDQSGRVMLKQPFKLWDNSVKNGQDRVASFNSSFLINAYAFKNITAGEGLAFVVAPDLDIPSRSEGQYLGLTNYISDGNPANQLVAVEFDTFKEAFDPDANHVGLNINSIVSNITTALTPLGIEIALLGEDRYYNVWVQYDGVKKFIEVYIERQVEWEGQTPPRPPTPVLKADLDLRGVVAQHSYFGFSGSTGSAVQLNCVLRWNLTVEYYPQDKNPLSRKILILRIGVGVGAVLVAGAVVLGYYLGKKRGMSQPKMNIIVVLKRLPGTPREFKFGDLKKATNNFDEKNKLGQGGFGVVYRGYLKKENQEVAVKWFSRETIKGQDDFLAELTIINRLRHKHLVPLLGWCHMKGKLLLVYVYMQNGSLDRHLFGRGADDKPLIWKLRYKIITGVASALHYLHYEYDQRVVHRDLKASNIMLDSDFNGRLGDFGLARALDNEKTSYTEAEGVPGTLGYIAPECFLTGKATRQSDVYAFGAVLLEVVCGLRPGTKIGRFQLLVDWVWSLHREGRLLEAVEERIGDEYEVEEAKKVLLLALACSHPIAGERPRTQEIVQIISGSVPVPYVPPFKPAFTWPSMPMEEEDSSLANTAETRSFPTTHLGSGLTPQNISCELQAIEKFNVV</sequence>
<dbReference type="InterPro" id="IPR050528">
    <property type="entry name" value="L-type_Lectin-RKs"/>
</dbReference>
<evidence type="ECO:0000256" key="7">
    <source>
        <dbReference type="ARBA" id="ARBA00022679"/>
    </source>
</evidence>
<evidence type="ECO:0000256" key="16">
    <source>
        <dbReference type="ARBA" id="ARBA00023170"/>
    </source>
</evidence>
<keyword evidence="22" id="KW-1185">Reference proteome</keyword>
<gene>
    <name evidence="21" type="ORF">CEY00_Acc01128</name>
</gene>
<evidence type="ECO:0000256" key="1">
    <source>
        <dbReference type="ARBA" id="ARBA00004251"/>
    </source>
</evidence>
<dbReference type="GO" id="GO:0004674">
    <property type="term" value="F:protein serine/threonine kinase activity"/>
    <property type="evidence" value="ECO:0007669"/>
    <property type="project" value="UniProtKB-KW"/>
</dbReference>
<reference evidence="21 22" key="1">
    <citation type="submission" date="2017-07" db="EMBL/GenBank/DDBJ databases">
        <title>An improved, manually edited Actinidia chinensis var. chinensis (kiwifruit) genome highlights the challenges associated with draft genomes and gene prediction in plants.</title>
        <authorList>
            <person name="Pilkington S."/>
            <person name="Crowhurst R."/>
            <person name="Hilario E."/>
            <person name="Nardozza S."/>
            <person name="Fraser L."/>
            <person name="Peng Y."/>
            <person name="Gunaseelan K."/>
            <person name="Simpson R."/>
            <person name="Tahir J."/>
            <person name="Deroles S."/>
            <person name="Templeton K."/>
            <person name="Luo Z."/>
            <person name="Davy M."/>
            <person name="Cheng C."/>
            <person name="Mcneilage M."/>
            <person name="Scaglione D."/>
            <person name="Liu Y."/>
            <person name="Zhang Q."/>
            <person name="Datson P."/>
            <person name="De Silva N."/>
            <person name="Gardiner S."/>
            <person name="Bassett H."/>
            <person name="Chagne D."/>
            <person name="Mccallum J."/>
            <person name="Dzierzon H."/>
            <person name="Deng C."/>
            <person name="Wang Y.-Y."/>
            <person name="Barron N."/>
            <person name="Manako K."/>
            <person name="Bowen J."/>
            <person name="Foster T."/>
            <person name="Erridge Z."/>
            <person name="Tiffin H."/>
            <person name="Waite C."/>
            <person name="Davies K."/>
            <person name="Grierson E."/>
            <person name="Laing W."/>
            <person name="Kirk R."/>
            <person name="Chen X."/>
            <person name="Wood M."/>
            <person name="Montefiori M."/>
            <person name="Brummell D."/>
            <person name="Schwinn K."/>
            <person name="Catanach A."/>
            <person name="Fullerton C."/>
            <person name="Li D."/>
            <person name="Meiyalaghan S."/>
            <person name="Nieuwenhuizen N."/>
            <person name="Read N."/>
            <person name="Prakash R."/>
            <person name="Hunter D."/>
            <person name="Zhang H."/>
            <person name="Mckenzie M."/>
            <person name="Knabel M."/>
            <person name="Harris A."/>
            <person name="Allan A."/>
            <person name="Chen A."/>
            <person name="Janssen B."/>
            <person name="Plunkett B."/>
            <person name="Dwamena C."/>
            <person name="Voogd C."/>
            <person name="Leif D."/>
            <person name="Lafferty D."/>
            <person name="Souleyre E."/>
            <person name="Varkonyi-Gasic E."/>
            <person name="Gambi F."/>
            <person name="Hanley J."/>
            <person name="Yao J.-L."/>
            <person name="Cheung J."/>
            <person name="David K."/>
            <person name="Warren B."/>
            <person name="Marsh K."/>
            <person name="Snowden K."/>
            <person name="Lin-Wang K."/>
            <person name="Brian L."/>
            <person name="Martinez-Sanchez M."/>
            <person name="Wang M."/>
            <person name="Ileperuma N."/>
            <person name="Macnee N."/>
            <person name="Campin R."/>
            <person name="Mcatee P."/>
            <person name="Drummond R."/>
            <person name="Espley R."/>
            <person name="Ireland H."/>
            <person name="Wu R."/>
            <person name="Atkinson R."/>
            <person name="Karunairetnam S."/>
            <person name="Bulley S."/>
            <person name="Chunkath S."/>
            <person name="Hanley Z."/>
            <person name="Storey R."/>
            <person name="Thrimawithana A."/>
            <person name="Thomson S."/>
            <person name="David C."/>
            <person name="Testolin R."/>
        </authorList>
    </citation>
    <scope>NUCLEOTIDE SEQUENCE [LARGE SCALE GENOMIC DNA]</scope>
    <source>
        <strain evidence="22">cv. Red5</strain>
        <tissue evidence="21">Young leaf</tissue>
    </source>
</reference>
<keyword evidence="17" id="KW-0325">Glycoprotein</keyword>
<comment type="caution">
    <text evidence="21">The sequence shown here is derived from an EMBL/GenBank/DDBJ whole genome shotgun (WGS) entry which is preliminary data.</text>
</comment>
<evidence type="ECO:0000256" key="18">
    <source>
        <dbReference type="PROSITE-ProRule" id="PRU10141"/>
    </source>
</evidence>
<dbReference type="Gene3D" id="1.10.510.10">
    <property type="entry name" value="Transferase(Phosphotransferase) domain 1"/>
    <property type="match status" value="1"/>
</dbReference>
<keyword evidence="8 19" id="KW-0812">Transmembrane</keyword>
<dbReference type="InParanoid" id="A0A2R6S2U7"/>
<reference evidence="22" key="2">
    <citation type="journal article" date="2018" name="BMC Genomics">
        <title>A manually annotated Actinidia chinensis var. chinensis (kiwifruit) genome highlights the challenges associated with draft genomes and gene prediction in plants.</title>
        <authorList>
            <person name="Pilkington S.M."/>
            <person name="Crowhurst R."/>
            <person name="Hilario E."/>
            <person name="Nardozza S."/>
            <person name="Fraser L."/>
            <person name="Peng Y."/>
            <person name="Gunaseelan K."/>
            <person name="Simpson R."/>
            <person name="Tahir J."/>
            <person name="Deroles S.C."/>
            <person name="Templeton K."/>
            <person name="Luo Z."/>
            <person name="Davy M."/>
            <person name="Cheng C."/>
            <person name="McNeilage M."/>
            <person name="Scaglione D."/>
            <person name="Liu Y."/>
            <person name="Zhang Q."/>
            <person name="Datson P."/>
            <person name="De Silva N."/>
            <person name="Gardiner S.E."/>
            <person name="Bassett H."/>
            <person name="Chagne D."/>
            <person name="McCallum J."/>
            <person name="Dzierzon H."/>
            <person name="Deng C."/>
            <person name="Wang Y.Y."/>
            <person name="Barron L."/>
            <person name="Manako K."/>
            <person name="Bowen J."/>
            <person name="Foster T.M."/>
            <person name="Erridge Z.A."/>
            <person name="Tiffin H."/>
            <person name="Waite C.N."/>
            <person name="Davies K.M."/>
            <person name="Grierson E.P."/>
            <person name="Laing W.A."/>
            <person name="Kirk R."/>
            <person name="Chen X."/>
            <person name="Wood M."/>
            <person name="Montefiori M."/>
            <person name="Brummell D.A."/>
            <person name="Schwinn K.E."/>
            <person name="Catanach A."/>
            <person name="Fullerton C."/>
            <person name="Li D."/>
            <person name="Meiyalaghan S."/>
            <person name="Nieuwenhuizen N."/>
            <person name="Read N."/>
            <person name="Prakash R."/>
            <person name="Hunter D."/>
            <person name="Zhang H."/>
            <person name="McKenzie M."/>
            <person name="Knabel M."/>
            <person name="Harris A."/>
            <person name="Allan A.C."/>
            <person name="Gleave A."/>
            <person name="Chen A."/>
            <person name="Janssen B.J."/>
            <person name="Plunkett B."/>
            <person name="Ampomah-Dwamena C."/>
            <person name="Voogd C."/>
            <person name="Leif D."/>
            <person name="Lafferty D."/>
            <person name="Souleyre E.J.F."/>
            <person name="Varkonyi-Gasic E."/>
            <person name="Gambi F."/>
            <person name="Hanley J."/>
            <person name="Yao J.L."/>
            <person name="Cheung J."/>
            <person name="David K.M."/>
            <person name="Warren B."/>
            <person name="Marsh K."/>
            <person name="Snowden K.C."/>
            <person name="Lin-Wang K."/>
            <person name="Brian L."/>
            <person name="Martinez-Sanchez M."/>
            <person name="Wang M."/>
            <person name="Ileperuma N."/>
            <person name="Macnee N."/>
            <person name="Campin R."/>
            <person name="McAtee P."/>
            <person name="Drummond R.S.M."/>
            <person name="Espley R.V."/>
            <person name="Ireland H.S."/>
            <person name="Wu R."/>
            <person name="Atkinson R.G."/>
            <person name="Karunairetnam S."/>
            <person name="Bulley S."/>
            <person name="Chunkath S."/>
            <person name="Hanley Z."/>
            <person name="Storey R."/>
            <person name="Thrimawithana A.H."/>
            <person name="Thomson S."/>
            <person name="David C."/>
            <person name="Testolin R."/>
            <person name="Huang H."/>
            <person name="Hellens R.P."/>
            <person name="Schaffer R.J."/>
        </authorList>
    </citation>
    <scope>NUCLEOTIDE SEQUENCE [LARGE SCALE GENOMIC DNA]</scope>
    <source>
        <strain evidence="22">cv. Red5</strain>
    </source>
</reference>
<dbReference type="PROSITE" id="PS00107">
    <property type="entry name" value="PROTEIN_KINASE_ATP"/>
    <property type="match status" value="1"/>
</dbReference>
<keyword evidence="5" id="KW-1003">Cell membrane</keyword>
<dbReference type="EC" id="2.7.11.1" evidence="4"/>
<dbReference type="PANTHER" id="PTHR27007">
    <property type="match status" value="1"/>
</dbReference>
<feature type="domain" description="Protein kinase" evidence="20">
    <location>
        <begin position="400"/>
        <end position="681"/>
    </location>
</feature>
<evidence type="ECO:0000256" key="2">
    <source>
        <dbReference type="ARBA" id="ARBA00008536"/>
    </source>
</evidence>
<dbReference type="SMART" id="SM00220">
    <property type="entry name" value="S_TKc"/>
    <property type="match status" value="1"/>
</dbReference>
<evidence type="ECO:0000256" key="8">
    <source>
        <dbReference type="ARBA" id="ARBA00022692"/>
    </source>
</evidence>
<dbReference type="PROSITE" id="PS50011">
    <property type="entry name" value="PROTEIN_KINASE_DOM"/>
    <property type="match status" value="1"/>
</dbReference>
<keyword evidence="7" id="KW-0808">Transferase</keyword>
<comment type="similarity">
    <text evidence="2">In the N-terminal section; belongs to the leguminous lectin family.</text>
</comment>
<dbReference type="InterPro" id="IPR000719">
    <property type="entry name" value="Prot_kinase_dom"/>
</dbReference>
<feature type="binding site" evidence="18">
    <location>
        <position position="429"/>
    </location>
    <ligand>
        <name>ATP</name>
        <dbReference type="ChEBI" id="CHEBI:30616"/>
    </ligand>
</feature>
<dbReference type="GO" id="GO:0005886">
    <property type="term" value="C:plasma membrane"/>
    <property type="evidence" value="ECO:0007669"/>
    <property type="project" value="UniProtKB-SubCell"/>
</dbReference>
<evidence type="ECO:0000256" key="3">
    <source>
        <dbReference type="ARBA" id="ARBA00010217"/>
    </source>
</evidence>
<dbReference type="OMA" id="ERSTLEW"/>
<evidence type="ECO:0000256" key="4">
    <source>
        <dbReference type="ARBA" id="ARBA00012513"/>
    </source>
</evidence>
<keyword evidence="9" id="KW-0732">Signal</keyword>
<keyword evidence="16" id="KW-0675">Receptor</keyword>
<dbReference type="GO" id="GO:0006952">
    <property type="term" value="P:defense response"/>
    <property type="evidence" value="ECO:0007669"/>
    <property type="project" value="UniProtKB-ARBA"/>
</dbReference>
<keyword evidence="15 19" id="KW-0472">Membrane</keyword>
<evidence type="ECO:0000313" key="22">
    <source>
        <dbReference type="Proteomes" id="UP000241394"/>
    </source>
</evidence>
<evidence type="ECO:0000256" key="19">
    <source>
        <dbReference type="SAM" id="Phobius"/>
    </source>
</evidence>
<dbReference type="STRING" id="1590841.A0A2R6S2U7"/>